<reference evidence="2 3" key="1">
    <citation type="submission" date="2020-05" db="EMBL/GenBank/DDBJ databases">
        <title>MicrobeNet Type strains.</title>
        <authorList>
            <person name="Nicholson A.C."/>
        </authorList>
    </citation>
    <scope>NUCLEOTIDE SEQUENCE [LARGE SCALE GENOMIC DNA]</scope>
    <source>
        <strain evidence="2 3">JCM 3224</strain>
    </source>
</reference>
<accession>A0A849C574</accession>
<keyword evidence="3" id="KW-1185">Reference proteome</keyword>
<sequence length="180" mass="19985">MLMSKSTRKLALTAHVMFSVGWIGAILAFLALAISGMTSQDLQTVRADYLAMQVLAWWVIVPLSFASLLSGIVQSLGTTWGLVRHYWVLFKLVLNLTASVVLLLYTQIDLKPFIEIASRPAWTDADLAMLRSPTNVGHCLAALFLLIAATVLAVYKPAGMTRYGQRKRREKHREPLLDSV</sequence>
<feature type="transmembrane region" description="Helical" evidence="1">
    <location>
        <begin position="54"/>
        <end position="73"/>
    </location>
</feature>
<proteinExistence type="predicted"/>
<keyword evidence="1" id="KW-1133">Transmembrane helix</keyword>
<keyword evidence="1" id="KW-0472">Membrane</keyword>
<evidence type="ECO:0000313" key="2">
    <source>
        <dbReference type="EMBL" id="NNH72928.1"/>
    </source>
</evidence>
<evidence type="ECO:0000256" key="1">
    <source>
        <dbReference type="SAM" id="Phobius"/>
    </source>
</evidence>
<feature type="transmembrane region" description="Helical" evidence="1">
    <location>
        <begin position="135"/>
        <end position="155"/>
    </location>
</feature>
<name>A0A849C574_9NOCA</name>
<organism evidence="2 3">
    <name type="scientific">Nocardia uniformis</name>
    <dbReference type="NCBI Taxonomy" id="53432"/>
    <lineage>
        <taxon>Bacteria</taxon>
        <taxon>Bacillati</taxon>
        <taxon>Actinomycetota</taxon>
        <taxon>Actinomycetes</taxon>
        <taxon>Mycobacteriales</taxon>
        <taxon>Nocardiaceae</taxon>
        <taxon>Nocardia</taxon>
    </lineage>
</organism>
<evidence type="ECO:0000313" key="3">
    <source>
        <dbReference type="Proteomes" id="UP000586827"/>
    </source>
</evidence>
<gene>
    <name evidence="2" type="ORF">HLB23_24225</name>
</gene>
<feature type="transmembrane region" description="Helical" evidence="1">
    <location>
        <begin position="85"/>
        <end position="105"/>
    </location>
</feature>
<protein>
    <submittedName>
        <fullName evidence="2">DUF2269 domain-containing protein</fullName>
    </submittedName>
</protein>
<comment type="caution">
    <text evidence="2">The sequence shown here is derived from an EMBL/GenBank/DDBJ whole genome shotgun (WGS) entry which is preliminary data.</text>
</comment>
<dbReference type="Proteomes" id="UP000586827">
    <property type="component" value="Unassembled WGS sequence"/>
</dbReference>
<dbReference type="AlphaFoldDB" id="A0A849C574"/>
<feature type="transmembrane region" description="Helical" evidence="1">
    <location>
        <begin position="12"/>
        <end position="34"/>
    </location>
</feature>
<dbReference type="EMBL" id="JABELX010000008">
    <property type="protein sequence ID" value="NNH72928.1"/>
    <property type="molecule type" value="Genomic_DNA"/>
</dbReference>
<keyword evidence="1" id="KW-0812">Transmembrane</keyword>